<dbReference type="InterPro" id="IPR003961">
    <property type="entry name" value="FN3_dom"/>
</dbReference>
<keyword evidence="3" id="KW-1185">Reference proteome</keyword>
<dbReference type="PROSITE" id="PS50853">
    <property type="entry name" value="FN3"/>
    <property type="match status" value="2"/>
</dbReference>
<dbReference type="OrthoDB" id="65481at2759"/>
<dbReference type="InterPro" id="IPR036116">
    <property type="entry name" value="FN3_sf"/>
</dbReference>
<dbReference type="Gene3D" id="2.60.40.10">
    <property type="entry name" value="Immunoglobulins"/>
    <property type="match status" value="2"/>
</dbReference>
<reference evidence="2 3" key="1">
    <citation type="submission" date="2020-06" db="EMBL/GenBank/DDBJ databases">
        <authorList>
            <person name="Li R."/>
            <person name="Bekaert M."/>
        </authorList>
    </citation>
    <scope>NUCLEOTIDE SEQUENCE [LARGE SCALE GENOMIC DNA]</scope>
    <source>
        <strain evidence="3">wild</strain>
    </source>
</reference>
<protein>
    <recommendedName>
        <fullName evidence="1">Fibronectin type-III domain-containing protein</fullName>
    </recommendedName>
</protein>
<dbReference type="PANTHER" id="PTHR46957">
    <property type="entry name" value="CYTOKINE RECEPTOR"/>
    <property type="match status" value="1"/>
</dbReference>
<evidence type="ECO:0000259" key="1">
    <source>
        <dbReference type="PROSITE" id="PS50853"/>
    </source>
</evidence>
<evidence type="ECO:0000313" key="2">
    <source>
        <dbReference type="EMBL" id="CAC5423204.1"/>
    </source>
</evidence>
<dbReference type="Pfam" id="PF00041">
    <property type="entry name" value="fn3"/>
    <property type="match status" value="1"/>
</dbReference>
<feature type="domain" description="Fibronectin type-III" evidence="1">
    <location>
        <begin position="20"/>
        <end position="113"/>
    </location>
</feature>
<name>A0A6J8ERG5_MYTCO</name>
<evidence type="ECO:0000313" key="3">
    <source>
        <dbReference type="Proteomes" id="UP000507470"/>
    </source>
</evidence>
<dbReference type="SMART" id="SM00060">
    <property type="entry name" value="FN3"/>
    <property type="match status" value="2"/>
</dbReference>
<accession>A0A6J8ERG5</accession>
<dbReference type="AlphaFoldDB" id="A0A6J8ERG5"/>
<proteinExistence type="predicted"/>
<organism evidence="2 3">
    <name type="scientific">Mytilus coruscus</name>
    <name type="common">Sea mussel</name>
    <dbReference type="NCBI Taxonomy" id="42192"/>
    <lineage>
        <taxon>Eukaryota</taxon>
        <taxon>Metazoa</taxon>
        <taxon>Spiralia</taxon>
        <taxon>Lophotrochozoa</taxon>
        <taxon>Mollusca</taxon>
        <taxon>Bivalvia</taxon>
        <taxon>Autobranchia</taxon>
        <taxon>Pteriomorphia</taxon>
        <taxon>Mytilida</taxon>
        <taxon>Mytiloidea</taxon>
        <taxon>Mytilidae</taxon>
        <taxon>Mytilinae</taxon>
        <taxon>Mytilus</taxon>
    </lineage>
</organism>
<dbReference type="CDD" id="cd00063">
    <property type="entry name" value="FN3"/>
    <property type="match status" value="2"/>
</dbReference>
<dbReference type="EMBL" id="CACVKT020009751">
    <property type="protein sequence ID" value="CAC5423204.1"/>
    <property type="molecule type" value="Genomic_DNA"/>
</dbReference>
<dbReference type="InterPro" id="IPR013783">
    <property type="entry name" value="Ig-like_fold"/>
</dbReference>
<dbReference type="PANTHER" id="PTHR46957:SF3">
    <property type="entry name" value="CYTOKINE RECEPTOR"/>
    <property type="match status" value="1"/>
</dbReference>
<dbReference type="InterPro" id="IPR050713">
    <property type="entry name" value="RTP_Phos/Ushers"/>
</dbReference>
<gene>
    <name evidence="2" type="ORF">MCOR_55197</name>
</gene>
<dbReference type="Proteomes" id="UP000507470">
    <property type="component" value="Unassembled WGS sequence"/>
</dbReference>
<dbReference type="GO" id="GO:0016020">
    <property type="term" value="C:membrane"/>
    <property type="evidence" value="ECO:0007669"/>
    <property type="project" value="UniProtKB-SubCell"/>
</dbReference>
<sequence length="261" mass="29318">MGCARQMFNQNIWESLGDLPAPELKHGSKGYSFLTLHWSGPINNNVTYYIQSRVLDTNGDWSIYGGSLVQPNGDLKITGLQPFMNYTFRISLVITTTEVLYTKESEIITTLPHGVPSAPIITEISAPTCSVISLSWKPPVYTNGHLLSYRLYLKPINNNDVRDTSMEVPPHVTSWTFRQLKSSQEYVVAMTARNQDGEGQTDRANMTTPSSSNLLKNDVYLVLAEDNKVIKKDMTEFFSSPQTIHKRLNASDLIKGMYSKT</sequence>
<feature type="domain" description="Fibronectin type-III" evidence="1">
    <location>
        <begin position="115"/>
        <end position="211"/>
    </location>
</feature>
<dbReference type="SUPFAM" id="SSF49265">
    <property type="entry name" value="Fibronectin type III"/>
    <property type="match status" value="1"/>
</dbReference>